<dbReference type="GO" id="GO:0004672">
    <property type="term" value="F:protein kinase activity"/>
    <property type="evidence" value="ECO:0007669"/>
    <property type="project" value="InterPro"/>
</dbReference>
<evidence type="ECO:0000259" key="3">
    <source>
        <dbReference type="PROSITE" id="PS50011"/>
    </source>
</evidence>
<reference evidence="4" key="1">
    <citation type="submission" date="2020-12" db="EMBL/GenBank/DDBJ databases">
        <authorList>
            <person name="Iha C."/>
        </authorList>
    </citation>
    <scope>NUCLEOTIDE SEQUENCE</scope>
</reference>
<feature type="region of interest" description="Disordered" evidence="1">
    <location>
        <begin position="1"/>
        <end position="26"/>
    </location>
</feature>
<evidence type="ECO:0000313" key="5">
    <source>
        <dbReference type="Proteomes" id="UP000708148"/>
    </source>
</evidence>
<dbReference type="InterPro" id="IPR052402">
    <property type="entry name" value="ADCK_kinase"/>
</dbReference>
<protein>
    <recommendedName>
        <fullName evidence="3">Protein kinase domain-containing protein</fullName>
    </recommendedName>
</protein>
<dbReference type="CDD" id="cd13971">
    <property type="entry name" value="ADCK2-like"/>
    <property type="match status" value="1"/>
</dbReference>
<sequence length="933" mass="101756">MRHRSDDGGRPGCLPHGERGSLDFGPVGQSPPGRCWSGEGLASSACLAVLQAADPAHAGARHHHCEFWDPGTLRVLAFGLNAILKFPFSARVALGRGLVPDARVKLIEFRAGAHADELAAEAGGRRPQCLELSVVSRTAGLALLQYLLPGAVGCLGKILFATGIASLALACRSHARRTLSFLSPWRRWRRKRIRKTNPVCRRPAELADQMFDAVGQLSLPAVLLQLTESLWQATHSDSRKLLHCVITLLSVSSSYNAISRQCSGEARSDVEDAWRKAHRSAARRVAPLLGDLPDRPPLKPLLNFLETISSAFGTQNSETSTQPCWATSVHGPLAFSFPIGAQSLVAPLGTTCLSHTHSTKGTSECWEVSSRSQSQDKFVQCSSACCYGMRPFAGFSESAQGAWRSTNVTCPSGTPPQGTRPVELVSWNDSATFAPILDSLPSDLPLYGRADHAQHQSRKRSQSEQVALVARAAELLFAFLPFLLLGSFLMLLSWMPFEAKQEADADSGQVLCRRRPHTAKEGFAAMLRTWAFQILLMGCRQAGPAFIKWAQWSSTRVDIFPQEFCDVMSSLHDQAPIHSFGETRAEFEAMFHRPLESVFESFDAKPIASGSIAQVYRATIAMEDNTVPVVVKVRHPNVSLRIKQDFQILKSLASTVSCIPGLGSLPIKETVSQFSNTMTAQADLRVEAAHLIRFGSNFAPYPSVVVPVPIAAYVSESVLVESFEEGCGVSHYIQHPAPLNGGLVALGVDVYIKMLLQDNFVHTDLHPGNILARSRPGRTGQENLQLVLLDYGLAEELSPQVRRHFISFLNLICAGNGRRAAWHLLRWSDRQMCPHREGFVDAMADLFDRRCDIGSEGAIDLDAVIKSTLRLCRRHAVSVDSKYAALMISVCIIVGLAKGLDPKVNLVDAAAPGLLMYSLSGRVIGRLYGKGGR</sequence>
<dbReference type="AlphaFoldDB" id="A0A8S1J0N4"/>
<dbReference type="Pfam" id="PF03109">
    <property type="entry name" value="ABC1"/>
    <property type="match status" value="1"/>
</dbReference>
<dbReference type="PANTHER" id="PTHR45890">
    <property type="entry name" value="AARF DOMAIN CONTAINING KINASE 2 (PREDICTED)"/>
    <property type="match status" value="1"/>
</dbReference>
<dbReference type="GO" id="GO:0005524">
    <property type="term" value="F:ATP binding"/>
    <property type="evidence" value="ECO:0007669"/>
    <property type="project" value="InterPro"/>
</dbReference>
<comment type="caution">
    <text evidence="4">The sequence shown here is derived from an EMBL/GenBank/DDBJ whole genome shotgun (WGS) entry which is preliminary data.</text>
</comment>
<evidence type="ECO:0000256" key="1">
    <source>
        <dbReference type="SAM" id="MobiDB-lite"/>
    </source>
</evidence>
<dbReference type="InterPro" id="IPR004147">
    <property type="entry name" value="ABC1_dom"/>
</dbReference>
<keyword evidence="2" id="KW-1133">Transmembrane helix</keyword>
<feature type="transmembrane region" description="Helical" evidence="2">
    <location>
        <begin position="468"/>
        <end position="492"/>
    </location>
</feature>
<keyword evidence="2" id="KW-0812">Transmembrane</keyword>
<dbReference type="EMBL" id="CAJHUC010001327">
    <property type="protein sequence ID" value="CAD7700723.1"/>
    <property type="molecule type" value="Genomic_DNA"/>
</dbReference>
<accession>A0A8S1J0N4</accession>
<keyword evidence="2" id="KW-0472">Membrane</keyword>
<evidence type="ECO:0000313" key="4">
    <source>
        <dbReference type="EMBL" id="CAD7700723.1"/>
    </source>
</evidence>
<dbReference type="OrthoDB" id="1290869at2759"/>
<dbReference type="InterPro" id="IPR011009">
    <property type="entry name" value="Kinase-like_dom_sf"/>
</dbReference>
<dbReference type="InterPro" id="IPR044095">
    <property type="entry name" value="ADCK2_dom"/>
</dbReference>
<gene>
    <name evidence="4" type="ORF">OSTQU699_LOCUS6082</name>
</gene>
<evidence type="ECO:0000256" key="2">
    <source>
        <dbReference type="SAM" id="Phobius"/>
    </source>
</evidence>
<dbReference type="Proteomes" id="UP000708148">
    <property type="component" value="Unassembled WGS sequence"/>
</dbReference>
<dbReference type="SUPFAM" id="SSF56112">
    <property type="entry name" value="Protein kinase-like (PK-like)"/>
    <property type="match status" value="1"/>
</dbReference>
<dbReference type="PANTHER" id="PTHR45890:SF9">
    <property type="entry name" value="PROTEIN KINASE DOMAIN-CONTAINING PROTEIN"/>
    <property type="match status" value="1"/>
</dbReference>
<organism evidence="4 5">
    <name type="scientific">Ostreobium quekettii</name>
    <dbReference type="NCBI Taxonomy" id="121088"/>
    <lineage>
        <taxon>Eukaryota</taxon>
        <taxon>Viridiplantae</taxon>
        <taxon>Chlorophyta</taxon>
        <taxon>core chlorophytes</taxon>
        <taxon>Ulvophyceae</taxon>
        <taxon>TCBD clade</taxon>
        <taxon>Bryopsidales</taxon>
        <taxon>Ostreobineae</taxon>
        <taxon>Ostreobiaceae</taxon>
        <taxon>Ostreobium</taxon>
    </lineage>
</organism>
<feature type="domain" description="Protein kinase" evidence="3">
    <location>
        <begin position="601"/>
        <end position="933"/>
    </location>
</feature>
<keyword evidence="5" id="KW-1185">Reference proteome</keyword>
<name>A0A8S1J0N4_9CHLO</name>
<dbReference type="PROSITE" id="PS50011">
    <property type="entry name" value="PROTEIN_KINASE_DOM"/>
    <property type="match status" value="1"/>
</dbReference>
<dbReference type="InterPro" id="IPR000719">
    <property type="entry name" value="Prot_kinase_dom"/>
</dbReference>
<proteinExistence type="predicted"/>